<protein>
    <submittedName>
        <fullName evidence="1">Uncharacterized protein</fullName>
    </submittedName>
</protein>
<evidence type="ECO:0000313" key="2">
    <source>
        <dbReference type="Proteomes" id="UP001476798"/>
    </source>
</evidence>
<organism evidence="1 2">
    <name type="scientific">Goodea atripinnis</name>
    <dbReference type="NCBI Taxonomy" id="208336"/>
    <lineage>
        <taxon>Eukaryota</taxon>
        <taxon>Metazoa</taxon>
        <taxon>Chordata</taxon>
        <taxon>Craniata</taxon>
        <taxon>Vertebrata</taxon>
        <taxon>Euteleostomi</taxon>
        <taxon>Actinopterygii</taxon>
        <taxon>Neopterygii</taxon>
        <taxon>Teleostei</taxon>
        <taxon>Neoteleostei</taxon>
        <taxon>Acanthomorphata</taxon>
        <taxon>Ovalentaria</taxon>
        <taxon>Atherinomorphae</taxon>
        <taxon>Cyprinodontiformes</taxon>
        <taxon>Goodeidae</taxon>
        <taxon>Goodea</taxon>
    </lineage>
</organism>
<sequence length="124" mass="12822">MERCVVLLWRWLGGNRSLAWLCRFYLAGMDVGGSASWGRVQPLCCACCGLSVLPFCLLGWCLSLGHGGGRGGASQGLLDCLAGPGVSVRLSVGRACAYAGPELAFGWACILGQAFVVGGLGVKV</sequence>
<reference evidence="1 2" key="1">
    <citation type="submission" date="2021-06" db="EMBL/GenBank/DDBJ databases">
        <authorList>
            <person name="Palmer J.M."/>
        </authorList>
    </citation>
    <scope>NUCLEOTIDE SEQUENCE [LARGE SCALE GENOMIC DNA]</scope>
    <source>
        <strain evidence="1 2">GA_2019</strain>
        <tissue evidence="1">Muscle</tissue>
    </source>
</reference>
<evidence type="ECO:0000313" key="1">
    <source>
        <dbReference type="EMBL" id="MEQ2159963.1"/>
    </source>
</evidence>
<keyword evidence="2" id="KW-1185">Reference proteome</keyword>
<dbReference type="Proteomes" id="UP001476798">
    <property type="component" value="Unassembled WGS sequence"/>
</dbReference>
<accession>A0ABV0MLJ5</accession>
<gene>
    <name evidence="1" type="ORF">GOODEAATRI_028588</name>
</gene>
<dbReference type="EMBL" id="JAHRIO010004006">
    <property type="protein sequence ID" value="MEQ2159963.1"/>
    <property type="molecule type" value="Genomic_DNA"/>
</dbReference>
<proteinExistence type="predicted"/>
<comment type="caution">
    <text evidence="1">The sequence shown here is derived from an EMBL/GenBank/DDBJ whole genome shotgun (WGS) entry which is preliminary data.</text>
</comment>
<name>A0ABV0MLJ5_9TELE</name>